<protein>
    <submittedName>
        <fullName evidence="2">Putative F-box protein PP2-B2</fullName>
    </submittedName>
</protein>
<gene>
    <name evidence="2" type="primary">PP2B2</name>
    <name evidence="2" type="ORF">g.50801</name>
</gene>
<dbReference type="PANTHER" id="PTHR32278:SF111">
    <property type="entry name" value="F-BOX PROTEIN PP2-B12-RELATED"/>
    <property type="match status" value="1"/>
</dbReference>
<proteinExistence type="predicted"/>
<sequence length="120" mass="13270">FWPLSNEAPAANEATVVEEAFSPDNSPREHHHAEAGQDMDQTTPSPGGQVEQPPEGRREEGVCVPRARGDGWMELEMGDFFVEAGGEELVEVRLKGWQSLHWKSGLIVHGIELRPICRGN</sequence>
<name>A0A1D1Z6S4_9ARAE</name>
<dbReference type="PANTHER" id="PTHR32278">
    <property type="entry name" value="F-BOX DOMAIN-CONTAINING PROTEIN"/>
    <property type="match status" value="1"/>
</dbReference>
<accession>A0A1D1Z6S4</accession>
<dbReference type="Pfam" id="PF14299">
    <property type="entry name" value="PP2"/>
    <property type="match status" value="1"/>
</dbReference>
<reference evidence="2" key="1">
    <citation type="submission" date="2015-07" db="EMBL/GenBank/DDBJ databases">
        <title>Transcriptome Assembly of Anthurium amnicola.</title>
        <authorList>
            <person name="Suzuki J."/>
        </authorList>
    </citation>
    <scope>NUCLEOTIDE SEQUENCE</scope>
</reference>
<organism evidence="2">
    <name type="scientific">Anthurium amnicola</name>
    <dbReference type="NCBI Taxonomy" id="1678845"/>
    <lineage>
        <taxon>Eukaryota</taxon>
        <taxon>Viridiplantae</taxon>
        <taxon>Streptophyta</taxon>
        <taxon>Embryophyta</taxon>
        <taxon>Tracheophyta</taxon>
        <taxon>Spermatophyta</taxon>
        <taxon>Magnoliopsida</taxon>
        <taxon>Liliopsida</taxon>
        <taxon>Araceae</taxon>
        <taxon>Pothoideae</taxon>
        <taxon>Potheae</taxon>
        <taxon>Anthurium</taxon>
    </lineage>
</organism>
<dbReference type="AlphaFoldDB" id="A0A1D1Z6S4"/>
<dbReference type="InterPro" id="IPR025886">
    <property type="entry name" value="PP2-like"/>
</dbReference>
<dbReference type="EMBL" id="GDJX01005377">
    <property type="protein sequence ID" value="JAT62559.1"/>
    <property type="molecule type" value="Transcribed_RNA"/>
</dbReference>
<feature type="compositionally biased region" description="Basic and acidic residues" evidence="1">
    <location>
        <begin position="26"/>
        <end position="35"/>
    </location>
</feature>
<evidence type="ECO:0000313" key="2">
    <source>
        <dbReference type="EMBL" id="JAT62559.1"/>
    </source>
</evidence>
<feature type="region of interest" description="Disordered" evidence="1">
    <location>
        <begin position="19"/>
        <end position="61"/>
    </location>
</feature>
<evidence type="ECO:0000256" key="1">
    <source>
        <dbReference type="SAM" id="MobiDB-lite"/>
    </source>
</evidence>
<feature type="non-terminal residue" evidence="2">
    <location>
        <position position="1"/>
    </location>
</feature>